<protein>
    <recommendedName>
        <fullName evidence="3">Transposase</fullName>
    </recommendedName>
</protein>
<keyword evidence="2" id="KW-1185">Reference proteome</keyword>
<proteinExistence type="predicted"/>
<accession>A0ABP8UF43</accession>
<organism evidence="1 2">
    <name type="scientific">Actinoallomurus vinaceus</name>
    <dbReference type="NCBI Taxonomy" id="1080074"/>
    <lineage>
        <taxon>Bacteria</taxon>
        <taxon>Bacillati</taxon>
        <taxon>Actinomycetota</taxon>
        <taxon>Actinomycetes</taxon>
        <taxon>Streptosporangiales</taxon>
        <taxon>Thermomonosporaceae</taxon>
        <taxon>Actinoallomurus</taxon>
    </lineage>
</organism>
<evidence type="ECO:0000313" key="1">
    <source>
        <dbReference type="EMBL" id="GAA4630428.1"/>
    </source>
</evidence>
<gene>
    <name evidence="1" type="ORF">GCM10023196_055750</name>
</gene>
<name>A0ABP8UF43_9ACTN</name>
<comment type="caution">
    <text evidence="1">The sequence shown here is derived from an EMBL/GenBank/DDBJ whole genome shotgun (WGS) entry which is preliminary data.</text>
</comment>
<dbReference type="RefSeq" id="WP_345434030.1">
    <property type="nucleotide sequence ID" value="NZ_BAABHK010000008.1"/>
</dbReference>
<sequence length="43" mass="4963">MIIDPKTADLLQIEVRDQRPVALLTQAFERMGRVDRLGQQPKD</sequence>
<dbReference type="EMBL" id="BAABHK010000008">
    <property type="protein sequence ID" value="GAA4630428.1"/>
    <property type="molecule type" value="Genomic_DNA"/>
</dbReference>
<reference evidence="2" key="1">
    <citation type="journal article" date="2019" name="Int. J. Syst. Evol. Microbiol.">
        <title>The Global Catalogue of Microorganisms (GCM) 10K type strain sequencing project: providing services to taxonomists for standard genome sequencing and annotation.</title>
        <authorList>
            <consortium name="The Broad Institute Genomics Platform"/>
            <consortium name="The Broad Institute Genome Sequencing Center for Infectious Disease"/>
            <person name="Wu L."/>
            <person name="Ma J."/>
        </authorList>
    </citation>
    <scope>NUCLEOTIDE SEQUENCE [LARGE SCALE GENOMIC DNA]</scope>
    <source>
        <strain evidence="2">JCM 17939</strain>
    </source>
</reference>
<evidence type="ECO:0008006" key="3">
    <source>
        <dbReference type="Google" id="ProtNLM"/>
    </source>
</evidence>
<evidence type="ECO:0000313" key="2">
    <source>
        <dbReference type="Proteomes" id="UP001501442"/>
    </source>
</evidence>
<dbReference type="Proteomes" id="UP001501442">
    <property type="component" value="Unassembled WGS sequence"/>
</dbReference>